<dbReference type="PANTHER" id="PTHR45657">
    <property type="entry name" value="CRAL-TRIO DOMAIN-CONTAINING PROTEIN YKL091C-RELATED"/>
    <property type="match status" value="1"/>
</dbReference>
<feature type="region of interest" description="Disordered" evidence="4">
    <location>
        <begin position="463"/>
        <end position="497"/>
    </location>
</feature>
<dbReference type="CDD" id="cd00170">
    <property type="entry name" value="SEC14"/>
    <property type="match status" value="1"/>
</dbReference>
<dbReference type="PROSITE" id="PS50191">
    <property type="entry name" value="CRAL_TRIO"/>
    <property type="match status" value="1"/>
</dbReference>
<dbReference type="SUPFAM" id="SSF52087">
    <property type="entry name" value="CRAL/TRIO domain"/>
    <property type="match status" value="1"/>
</dbReference>
<gene>
    <name evidence="6" type="ORF">g.6194</name>
</gene>
<feature type="region of interest" description="Disordered" evidence="4">
    <location>
        <begin position="137"/>
        <end position="163"/>
    </location>
</feature>
<reference evidence="6" key="1">
    <citation type="submission" date="2015-08" db="EMBL/GenBank/DDBJ databases">
        <authorList>
            <person name="Babu N.S."/>
            <person name="Beckwith C.J."/>
            <person name="Beseler K.G."/>
            <person name="Brison A."/>
            <person name="Carone J.V."/>
            <person name="Caskin T.P."/>
            <person name="Diamond M."/>
            <person name="Durham M.E."/>
            <person name="Foxe J.M."/>
            <person name="Go M."/>
            <person name="Henderson B.A."/>
            <person name="Jones I.B."/>
            <person name="McGettigan J.A."/>
            <person name="Micheletti S.J."/>
            <person name="Nasrallah M.E."/>
            <person name="Ortiz D."/>
            <person name="Piller C.R."/>
            <person name="Privatt S.R."/>
            <person name="Schneider S.L."/>
            <person name="Sharp S."/>
            <person name="Smith T.C."/>
            <person name="Stanton J.D."/>
            <person name="Ullery H.E."/>
            <person name="Wilson R.J."/>
            <person name="Serrano M.G."/>
            <person name="Buck G."/>
            <person name="Lee V."/>
            <person name="Wang Y."/>
            <person name="Carvalho R."/>
            <person name="Voegtly L."/>
            <person name="Shi R."/>
            <person name="Duckworth R."/>
            <person name="Johnson A."/>
            <person name="Loviza R."/>
            <person name="Walstead R."/>
            <person name="Shah Z."/>
            <person name="Kiflezghi M."/>
            <person name="Wade K."/>
            <person name="Ball S.L."/>
            <person name="Bradley K.W."/>
            <person name="Asai D.J."/>
            <person name="Bowman C.A."/>
            <person name="Russell D.A."/>
            <person name="Pope W.H."/>
            <person name="Jacobs-Sera D."/>
            <person name="Hendrix R.W."/>
            <person name="Hatfull G.F."/>
        </authorList>
    </citation>
    <scope>NUCLEOTIDE SEQUENCE</scope>
</reference>
<feature type="domain" description="CRAL-TRIO" evidence="5">
    <location>
        <begin position="699"/>
        <end position="875"/>
    </location>
</feature>
<dbReference type="Gene3D" id="3.40.525.10">
    <property type="entry name" value="CRAL-TRIO lipid binding domain"/>
    <property type="match status" value="1"/>
</dbReference>
<protein>
    <recommendedName>
        <fullName evidence="5">CRAL-TRIO domain-containing protein</fullName>
    </recommendedName>
</protein>
<organism evidence="6">
    <name type="scientific">Auxenochlorella protothecoides</name>
    <name type="common">Green microalga</name>
    <name type="synonym">Chlorella protothecoides</name>
    <dbReference type="NCBI Taxonomy" id="3075"/>
    <lineage>
        <taxon>Eukaryota</taxon>
        <taxon>Viridiplantae</taxon>
        <taxon>Chlorophyta</taxon>
        <taxon>core chlorophytes</taxon>
        <taxon>Trebouxiophyceae</taxon>
        <taxon>Chlorellales</taxon>
        <taxon>Chlorellaceae</taxon>
        <taxon>Auxenochlorella</taxon>
    </lineage>
</organism>
<feature type="non-terminal residue" evidence="6">
    <location>
        <position position="1"/>
    </location>
</feature>
<comment type="subcellular location">
    <subcellularLocation>
        <location evidence="1">Cell membrane</location>
        <topology evidence="1">Peripheral membrane protein</topology>
    </subcellularLocation>
    <subcellularLocation>
        <location evidence="2">Golgi apparatus membrane</location>
        <topology evidence="2">Peripheral membrane protein</topology>
    </subcellularLocation>
</comment>
<dbReference type="GO" id="GO:0005886">
    <property type="term" value="C:plasma membrane"/>
    <property type="evidence" value="ECO:0007669"/>
    <property type="project" value="UniProtKB-SubCell"/>
</dbReference>
<dbReference type="PANTHER" id="PTHR45657:SF1">
    <property type="entry name" value="CRAL-TRIO DOMAIN-CONTAINING PROTEIN YKL091C-RELATED"/>
    <property type="match status" value="1"/>
</dbReference>
<evidence type="ECO:0000256" key="2">
    <source>
        <dbReference type="ARBA" id="ARBA00004395"/>
    </source>
</evidence>
<name>A0A1D2ABH6_AUXPR</name>
<dbReference type="Pfam" id="PF00650">
    <property type="entry name" value="CRAL_TRIO"/>
    <property type="match status" value="1"/>
</dbReference>
<dbReference type="InterPro" id="IPR036865">
    <property type="entry name" value="CRAL-TRIO_dom_sf"/>
</dbReference>
<sequence>RVPRAQSRLLQGFMTPEEAQLFVRRHVTPPSLRRIHWRMGREASMEIERRGASFEGLAPLKSALVTLKAYHKGSHHDASSQAYKALYKQQYLLILTAGSFRLYSTREVEEGAVTPPTPDDNSDLGQELETLRSTLLPSAGKGELRATSVTSSPQRPCPPASPPSDQMLCVSIALSSLLQAEVQPGGLLTLSFEPVWSQRAPSPAAAAFRGLLRPLVRPPPGPTSRQAREPAAPATPPPSAHTLRLVCADEDEARTLAQAAREAAARLACALAWLDRGLPLPSERATVALVAAVDPGGGTQRVVATAPAWGAALAVPESVARAARTARGARGFAPAAGPLLRVWVSTGLGVVTLDLSPHRLAQAWDQEGAGEPGTKHAALVVSQRLPKELQRGTEGGSHLAARLECTVGVQGPLEALAEEVECEEEDACIRAVFVGQPVVAPQPPRTPQPGPIQRSITWADQVAPPTGPGRKASRVPGSMVAPTDAALPPSSPTGRDWRAELSRPAAAALAAAASLMAASLYAQAPLGNLPRWVTTVALPFCVLACGLGRRLGPGSERGPWWQVWRGPGKARCRQPGAHERAAEGLPATRQPLAPPAPPAWTLTLQSIEIVEERTLMPSLSVSRTLSWSGLAPASTVHAALPPGLLALTRAHPGVLTPDVAARFLAGLETEARAAAAMRGMVDFVTSRGMLDVAFRPQPAFAAVKRHYTHGLLGRARDGSVVELECLSQLPAAYPRLAREGVGQDELLAHLMFTYEYVFKVLDTAPLPGGKTYKIVDLGALSMGDLRSEGFKFISKAGALLAVNFPQRLHRAFLVNAPSWWSLAWKLVSPLITKKVRERMVVFGRGEQEAMRRAILEYIPAEELPSEYGGVRPGHGLEGSSLEADLHTYVQSMGSAVV</sequence>
<dbReference type="InterPro" id="IPR001251">
    <property type="entry name" value="CRAL-TRIO_dom"/>
</dbReference>
<dbReference type="InterPro" id="IPR051026">
    <property type="entry name" value="PI/PC_transfer"/>
</dbReference>
<evidence type="ECO:0000259" key="5">
    <source>
        <dbReference type="PROSITE" id="PS50191"/>
    </source>
</evidence>
<proteinExistence type="inferred from homology"/>
<accession>A0A1D2ABH6</accession>
<dbReference type="AlphaFoldDB" id="A0A1D2ABH6"/>
<evidence type="ECO:0000256" key="4">
    <source>
        <dbReference type="SAM" id="MobiDB-lite"/>
    </source>
</evidence>
<evidence type="ECO:0000313" key="6">
    <source>
        <dbReference type="EMBL" id="JAT76576.1"/>
    </source>
</evidence>
<comment type="similarity">
    <text evidence="3">Belongs to the SFH family.</text>
</comment>
<dbReference type="EMBL" id="GDKF01002046">
    <property type="protein sequence ID" value="JAT76576.1"/>
    <property type="molecule type" value="Transcribed_RNA"/>
</dbReference>
<feature type="region of interest" description="Disordered" evidence="4">
    <location>
        <begin position="213"/>
        <end position="241"/>
    </location>
</feature>
<dbReference type="GO" id="GO:0000139">
    <property type="term" value="C:Golgi membrane"/>
    <property type="evidence" value="ECO:0007669"/>
    <property type="project" value="UniProtKB-SubCell"/>
</dbReference>
<evidence type="ECO:0000256" key="1">
    <source>
        <dbReference type="ARBA" id="ARBA00004202"/>
    </source>
</evidence>
<dbReference type="SMART" id="SM00516">
    <property type="entry name" value="SEC14"/>
    <property type="match status" value="1"/>
</dbReference>
<evidence type="ECO:0000256" key="3">
    <source>
        <dbReference type="ARBA" id="ARBA00038020"/>
    </source>
</evidence>